<comment type="caution">
    <text evidence="1">The sequence shown here is derived from an EMBL/GenBank/DDBJ whole genome shotgun (WGS) entry which is preliminary data.</text>
</comment>
<dbReference type="InterPro" id="IPR050703">
    <property type="entry name" value="Flavin_MAO"/>
</dbReference>
<dbReference type="Gene3D" id="3.90.660.10">
    <property type="match status" value="1"/>
</dbReference>
<dbReference type="PANTHER" id="PTHR43563">
    <property type="entry name" value="AMINE OXIDASE"/>
    <property type="match status" value="1"/>
</dbReference>
<dbReference type="InterPro" id="IPR006311">
    <property type="entry name" value="TAT_signal"/>
</dbReference>
<dbReference type="SUPFAM" id="SSF51905">
    <property type="entry name" value="FAD/NAD(P)-binding domain"/>
    <property type="match status" value="2"/>
</dbReference>
<accession>G4CSW7</accession>
<dbReference type="PROSITE" id="PS51318">
    <property type="entry name" value="TAT"/>
    <property type="match status" value="1"/>
</dbReference>
<dbReference type="GO" id="GO:0016491">
    <property type="term" value="F:oxidoreductase activity"/>
    <property type="evidence" value="ECO:0007669"/>
    <property type="project" value="UniProtKB-ARBA"/>
</dbReference>
<dbReference type="AlphaFoldDB" id="G4CSW7"/>
<dbReference type="HOGENOM" id="CLU_431354_0_0_4"/>
<dbReference type="PATRIC" id="fig|1030841.3.peg.2166"/>
<proteinExistence type="predicted"/>
<evidence type="ECO:0000313" key="2">
    <source>
        <dbReference type="Proteomes" id="UP000005336"/>
    </source>
</evidence>
<name>G4CSW7_9NEIS</name>
<reference evidence="1 2" key="1">
    <citation type="submission" date="2011-06" db="EMBL/GenBank/DDBJ databases">
        <authorList>
            <person name="Muzny D."/>
            <person name="Qin X."/>
            <person name="Deng J."/>
            <person name="Jiang H."/>
            <person name="Liu Y."/>
            <person name="Qu J."/>
            <person name="Song X.-Z."/>
            <person name="Zhang L."/>
            <person name="Thornton R."/>
            <person name="Coyle M."/>
            <person name="Francisco L."/>
            <person name="Jackson L."/>
            <person name="Javaid M."/>
            <person name="Korchina V."/>
            <person name="Kovar C."/>
            <person name="Mata R."/>
            <person name="Mathew T."/>
            <person name="Ngo R."/>
            <person name="Nguyen L."/>
            <person name="Nguyen N."/>
            <person name="Okwuonu G."/>
            <person name="Ongeri F."/>
            <person name="Pham C."/>
            <person name="Simmons D."/>
            <person name="Wilczek-Boney K."/>
            <person name="Hale W."/>
            <person name="Jakkamsetti A."/>
            <person name="Pham P."/>
            <person name="Ruth R."/>
            <person name="San Lucas F."/>
            <person name="Warren J."/>
            <person name="Zhang J."/>
            <person name="Zhao Z."/>
            <person name="Zhou C."/>
            <person name="Zhu D."/>
            <person name="Lee S."/>
            <person name="Bess C."/>
            <person name="Blankenburg K."/>
            <person name="Forbes L."/>
            <person name="Fu Q."/>
            <person name="Gubbala S."/>
            <person name="Hirani K."/>
            <person name="Jayaseelan J.C."/>
            <person name="Lara F."/>
            <person name="Munidasa M."/>
            <person name="Palculict T."/>
            <person name="Patil S."/>
            <person name="Pu L.-L."/>
            <person name="Saada N."/>
            <person name="Tang L."/>
            <person name="Weissenberger G."/>
            <person name="Zhu Y."/>
            <person name="Hemphill L."/>
            <person name="Shang Y."/>
            <person name="Youmans B."/>
            <person name="Ayvaz T."/>
            <person name="Ross M."/>
            <person name="Santibanez J."/>
            <person name="Aqrawi P."/>
            <person name="Gross S."/>
            <person name="Joshi V."/>
            <person name="Fowler G."/>
            <person name="Nazareth L."/>
            <person name="Reid J."/>
            <person name="Worley K."/>
            <person name="Petrosino J."/>
            <person name="Highlander S."/>
            <person name="Gibbs R."/>
        </authorList>
    </citation>
    <scope>NUCLEOTIDE SEQUENCE [LARGE SCALE GENOMIC DNA]</scope>
    <source>
        <strain evidence="1 2">9715</strain>
    </source>
</reference>
<sequence length="618" mass="69485">MTMQHKISRRYFLQGSAALTGSLMFSACQKEYRAAQPENTAKIYYPPALNGLRGDHEGSETAAHSMAMFGKNYTLPGKAVEHYDLVVIGGGISGLTSAYLYRQKHPEAKVLVLDNHDDFGGHAKRNEFSYQGRTFITYGGSESLDSPKTTFSKQAHSLLESLGVDYKKFEQYFDRDLYEKKWQLKQGVFFSPEVFGKAAVVPSLPETGKENAAEIIRRFPLAEDAKQALVELYTSKTNYLKGKKKRQRIEFAEETSYYDFLKDTVKLPEGALNYLKDISSEYWGHPISAISVIEALEENYPGVQNLGLPEEDGEEEKEPYIYHFPDGNASIARLLVRKLIPSIAAGNTMEDIVLAKFDYSKLDLPENSTRIRLNSTALLAENNAEGVAVAYLKHDDQQLVQVQAKKCIFAGHSALAARIIPQMPEAQKKTELSCVKVPMVYAKVLVKNAQAFKKLGVYSLYAPSSPYCLIQLEDPVNIGGYQAQQSPDEPMIVHAVRIATDFTGENVREQYRNGRRKLFAQSYDALKTELLGQLRHLYELAGENFDEMLVDVTLNRWAHGYSYEQAELADTEQSMERTTRAMRKPVGNIFMAGCDMAWMPYLQNAVDEAFRAVKEASV</sequence>
<organism evidence="1 2">
    <name type="scientific">Neisseria wadsworthii 9715</name>
    <dbReference type="NCBI Taxonomy" id="1030841"/>
    <lineage>
        <taxon>Bacteria</taxon>
        <taxon>Pseudomonadati</taxon>
        <taxon>Pseudomonadota</taxon>
        <taxon>Betaproteobacteria</taxon>
        <taxon>Neisseriales</taxon>
        <taxon>Neisseriaceae</taxon>
        <taxon>Neisseria</taxon>
    </lineage>
</organism>
<dbReference type="InterPro" id="IPR036188">
    <property type="entry name" value="FAD/NAD-bd_sf"/>
</dbReference>
<protein>
    <submittedName>
        <fullName evidence="1">Spermidine dehydrogenase SpdH</fullName>
    </submittedName>
</protein>
<dbReference type="Proteomes" id="UP000005336">
    <property type="component" value="Unassembled WGS sequence"/>
</dbReference>
<keyword evidence="2" id="KW-1185">Reference proteome</keyword>
<dbReference type="PROSITE" id="PS51257">
    <property type="entry name" value="PROKAR_LIPOPROTEIN"/>
    <property type="match status" value="1"/>
</dbReference>
<dbReference type="STRING" id="1030841.HMPREF9370_2177"/>
<dbReference type="Gene3D" id="3.50.50.60">
    <property type="entry name" value="FAD/NAD(P)-binding domain"/>
    <property type="match status" value="2"/>
</dbReference>
<dbReference type="EMBL" id="AGAZ01000071">
    <property type="protein sequence ID" value="EGZ44547.1"/>
    <property type="molecule type" value="Genomic_DNA"/>
</dbReference>
<dbReference type="PANTHER" id="PTHR43563:SF1">
    <property type="entry name" value="AMINE OXIDASE [FLAVIN-CONTAINING] B"/>
    <property type="match status" value="1"/>
</dbReference>
<evidence type="ECO:0000313" key="1">
    <source>
        <dbReference type="EMBL" id="EGZ44547.1"/>
    </source>
</evidence>
<dbReference type="Pfam" id="PF13450">
    <property type="entry name" value="NAD_binding_8"/>
    <property type="match status" value="1"/>
</dbReference>
<gene>
    <name evidence="1" type="primary">spdH</name>
    <name evidence="1" type="ORF">HMPREF9370_2177</name>
</gene>